<dbReference type="NCBIfam" id="TIGR02611">
    <property type="entry name" value="TIGR02611 family protein"/>
    <property type="match status" value="1"/>
</dbReference>
<sequence>MATKPSSLEQSERPITSGTKAGGESTEWGSQVSDDRAGADPRTGESAPVTPSGRAEAAAPDGSTARRWRRTRTALDLIRANPTGRILLKIVVGLAGAVVVAVGAVLVPLPGPGWLIVIAGLAIWAIEFHWARRLLTFTRARVRAWTRWVGGRSWPTRLLLGAVSLAFVGVVVLISLRYSLGIDLLAIARDALAAR</sequence>
<gene>
    <name evidence="3" type="ORF">ACFFHU_17295</name>
</gene>
<dbReference type="InterPro" id="IPR019099">
    <property type="entry name" value="Uncharacterised_PGPGW_TM"/>
</dbReference>
<keyword evidence="2" id="KW-0812">Transmembrane</keyword>
<protein>
    <submittedName>
        <fullName evidence="3">TIGR02611 family protein</fullName>
    </submittedName>
</protein>
<feature type="transmembrane region" description="Helical" evidence="2">
    <location>
        <begin position="86"/>
        <end position="107"/>
    </location>
</feature>
<dbReference type="Proteomes" id="UP001589894">
    <property type="component" value="Unassembled WGS sequence"/>
</dbReference>
<evidence type="ECO:0000313" key="3">
    <source>
        <dbReference type="EMBL" id="MFC0565880.1"/>
    </source>
</evidence>
<comment type="caution">
    <text evidence="3">The sequence shown here is derived from an EMBL/GenBank/DDBJ whole genome shotgun (WGS) entry which is preliminary data.</text>
</comment>
<feature type="transmembrane region" description="Helical" evidence="2">
    <location>
        <begin position="113"/>
        <end position="135"/>
    </location>
</feature>
<name>A0ABV6NYM4_9ACTN</name>
<reference evidence="3 4" key="1">
    <citation type="submission" date="2024-09" db="EMBL/GenBank/DDBJ databases">
        <authorList>
            <person name="Sun Q."/>
            <person name="Mori K."/>
        </authorList>
    </citation>
    <scope>NUCLEOTIDE SEQUENCE [LARGE SCALE GENOMIC DNA]</scope>
    <source>
        <strain evidence="3 4">TBRC 2205</strain>
    </source>
</reference>
<evidence type="ECO:0000256" key="1">
    <source>
        <dbReference type="SAM" id="MobiDB-lite"/>
    </source>
</evidence>
<feature type="region of interest" description="Disordered" evidence="1">
    <location>
        <begin position="1"/>
        <end position="67"/>
    </location>
</feature>
<organism evidence="3 4">
    <name type="scientific">Plantactinospora siamensis</name>
    <dbReference type="NCBI Taxonomy" id="555372"/>
    <lineage>
        <taxon>Bacteria</taxon>
        <taxon>Bacillati</taxon>
        <taxon>Actinomycetota</taxon>
        <taxon>Actinomycetes</taxon>
        <taxon>Micromonosporales</taxon>
        <taxon>Micromonosporaceae</taxon>
        <taxon>Plantactinospora</taxon>
    </lineage>
</organism>
<dbReference type="InterPro" id="IPR013434">
    <property type="entry name" value="CHP02611"/>
</dbReference>
<proteinExistence type="predicted"/>
<evidence type="ECO:0000256" key="2">
    <source>
        <dbReference type="SAM" id="Phobius"/>
    </source>
</evidence>
<dbReference type="Pfam" id="PF09656">
    <property type="entry name" value="PGPGW"/>
    <property type="match status" value="1"/>
</dbReference>
<keyword evidence="2" id="KW-1133">Transmembrane helix</keyword>
<feature type="compositionally biased region" description="Basic and acidic residues" evidence="1">
    <location>
        <begin position="33"/>
        <end position="43"/>
    </location>
</feature>
<feature type="compositionally biased region" description="Polar residues" evidence="1">
    <location>
        <begin position="1"/>
        <end position="19"/>
    </location>
</feature>
<dbReference type="EMBL" id="JBHLUE010000013">
    <property type="protein sequence ID" value="MFC0565880.1"/>
    <property type="molecule type" value="Genomic_DNA"/>
</dbReference>
<keyword evidence="4" id="KW-1185">Reference proteome</keyword>
<evidence type="ECO:0000313" key="4">
    <source>
        <dbReference type="Proteomes" id="UP001589894"/>
    </source>
</evidence>
<dbReference type="RefSeq" id="WP_377340164.1">
    <property type="nucleotide sequence ID" value="NZ_JBHLUE010000013.1"/>
</dbReference>
<accession>A0ABV6NYM4</accession>
<keyword evidence="2" id="KW-0472">Membrane</keyword>
<feature type="transmembrane region" description="Helical" evidence="2">
    <location>
        <begin position="156"/>
        <end position="176"/>
    </location>
</feature>